<feature type="domain" description="ABC transporter" evidence="6">
    <location>
        <begin position="6"/>
        <end position="236"/>
    </location>
</feature>
<dbReference type="InterPro" id="IPR003439">
    <property type="entry name" value="ABC_transporter-like_ATP-bd"/>
</dbReference>
<dbReference type="PANTHER" id="PTHR42781">
    <property type="entry name" value="SPERMIDINE/PUTRESCINE IMPORT ATP-BINDING PROTEIN POTA"/>
    <property type="match status" value="1"/>
</dbReference>
<reference evidence="7" key="1">
    <citation type="submission" date="2021-01" db="EMBL/GenBank/DDBJ databases">
        <title>Whole genome shotgun sequence of Planobispora rosea NBRC 15558.</title>
        <authorList>
            <person name="Komaki H."/>
            <person name="Tamura T."/>
        </authorList>
    </citation>
    <scope>NUCLEOTIDE SEQUENCE</scope>
    <source>
        <strain evidence="7">NBRC 15558</strain>
    </source>
</reference>
<evidence type="ECO:0000256" key="2">
    <source>
        <dbReference type="ARBA" id="ARBA00022741"/>
    </source>
</evidence>
<dbReference type="PANTHER" id="PTHR42781:SF4">
    <property type="entry name" value="SPERMIDINE_PUTRESCINE IMPORT ATP-BINDING PROTEIN POTA"/>
    <property type="match status" value="1"/>
</dbReference>
<dbReference type="GO" id="GO:0043190">
    <property type="term" value="C:ATP-binding cassette (ABC) transporter complex"/>
    <property type="evidence" value="ECO:0007669"/>
    <property type="project" value="InterPro"/>
</dbReference>
<dbReference type="InterPro" id="IPR027417">
    <property type="entry name" value="P-loop_NTPase"/>
</dbReference>
<dbReference type="Pfam" id="PF08402">
    <property type="entry name" value="TOBE_2"/>
    <property type="match status" value="1"/>
</dbReference>
<dbReference type="InterPro" id="IPR017871">
    <property type="entry name" value="ABC_transporter-like_CS"/>
</dbReference>
<dbReference type="Pfam" id="PF00005">
    <property type="entry name" value="ABC_tran"/>
    <property type="match status" value="1"/>
</dbReference>
<dbReference type="SUPFAM" id="SSF50331">
    <property type="entry name" value="MOP-like"/>
    <property type="match status" value="1"/>
</dbReference>
<feature type="region of interest" description="Disordered" evidence="5">
    <location>
        <begin position="283"/>
        <end position="310"/>
    </location>
</feature>
<comment type="caution">
    <text evidence="7">The sequence shown here is derived from an EMBL/GenBank/DDBJ whole genome shotgun (WGS) entry which is preliminary data.</text>
</comment>
<dbReference type="InterPro" id="IPR008995">
    <property type="entry name" value="Mo/tungstate-bd_C_term_dom"/>
</dbReference>
<evidence type="ECO:0000256" key="3">
    <source>
        <dbReference type="ARBA" id="ARBA00022840"/>
    </source>
</evidence>
<dbReference type="AlphaFoldDB" id="A0A8J3WFR0"/>
<dbReference type="InterPro" id="IPR003593">
    <property type="entry name" value="AAA+_ATPase"/>
</dbReference>
<evidence type="ECO:0000313" key="7">
    <source>
        <dbReference type="EMBL" id="GIH87062.1"/>
    </source>
</evidence>
<keyword evidence="2" id="KW-0547">Nucleotide-binding</keyword>
<dbReference type="EC" id="7.6.2.9" evidence="4"/>
<dbReference type="RefSeq" id="WP_068925859.1">
    <property type="nucleotide sequence ID" value="NZ_BMQP01000035.1"/>
</dbReference>
<dbReference type="FunFam" id="3.40.50.300:FF:000425">
    <property type="entry name" value="Probable ABC transporter, ATP-binding subunit"/>
    <property type="match status" value="1"/>
</dbReference>
<protein>
    <recommendedName>
        <fullName evidence="4">ABC-type quaternary amine transporter</fullName>
        <ecNumber evidence="4">7.6.2.9</ecNumber>
    </recommendedName>
</protein>
<dbReference type="PROSITE" id="PS00211">
    <property type="entry name" value="ABC_TRANSPORTER_1"/>
    <property type="match status" value="1"/>
</dbReference>
<accession>A0A8J3WFR0</accession>
<evidence type="ECO:0000256" key="4">
    <source>
        <dbReference type="ARBA" id="ARBA00066388"/>
    </source>
</evidence>
<feature type="region of interest" description="Disordered" evidence="5">
    <location>
        <begin position="365"/>
        <end position="385"/>
    </location>
</feature>
<evidence type="ECO:0000259" key="6">
    <source>
        <dbReference type="PROSITE" id="PS50893"/>
    </source>
</evidence>
<dbReference type="GO" id="GO:0016887">
    <property type="term" value="F:ATP hydrolysis activity"/>
    <property type="evidence" value="ECO:0007669"/>
    <property type="project" value="InterPro"/>
</dbReference>
<dbReference type="Gene3D" id="2.40.50.100">
    <property type="match status" value="1"/>
</dbReference>
<evidence type="ECO:0000313" key="8">
    <source>
        <dbReference type="Proteomes" id="UP000655044"/>
    </source>
</evidence>
<evidence type="ECO:0000256" key="1">
    <source>
        <dbReference type="ARBA" id="ARBA00022448"/>
    </source>
</evidence>
<keyword evidence="3 7" id="KW-0067">ATP-binding</keyword>
<dbReference type="InterPro" id="IPR013611">
    <property type="entry name" value="Transp-assoc_OB_typ2"/>
</dbReference>
<organism evidence="7 8">
    <name type="scientific">Planobispora rosea</name>
    <dbReference type="NCBI Taxonomy" id="35762"/>
    <lineage>
        <taxon>Bacteria</taxon>
        <taxon>Bacillati</taxon>
        <taxon>Actinomycetota</taxon>
        <taxon>Actinomycetes</taxon>
        <taxon>Streptosporangiales</taxon>
        <taxon>Streptosporangiaceae</taxon>
        <taxon>Planobispora</taxon>
    </lineage>
</organism>
<dbReference type="SUPFAM" id="SSF52540">
    <property type="entry name" value="P-loop containing nucleoside triphosphate hydrolases"/>
    <property type="match status" value="1"/>
</dbReference>
<dbReference type="InterPro" id="IPR050093">
    <property type="entry name" value="ABC_SmlMolc_Importer"/>
</dbReference>
<dbReference type="Gene3D" id="3.40.50.300">
    <property type="entry name" value="P-loop containing nucleotide triphosphate hydrolases"/>
    <property type="match status" value="1"/>
</dbReference>
<dbReference type="EMBL" id="BOOI01000054">
    <property type="protein sequence ID" value="GIH87062.1"/>
    <property type="molecule type" value="Genomic_DNA"/>
</dbReference>
<keyword evidence="1" id="KW-0813">Transport</keyword>
<proteinExistence type="predicted"/>
<dbReference type="SMART" id="SM00382">
    <property type="entry name" value="AAA"/>
    <property type="match status" value="1"/>
</dbReference>
<evidence type="ECO:0000256" key="5">
    <source>
        <dbReference type="SAM" id="MobiDB-lite"/>
    </source>
</evidence>
<dbReference type="Proteomes" id="UP000655044">
    <property type="component" value="Unassembled WGS sequence"/>
</dbReference>
<dbReference type="GO" id="GO:0015418">
    <property type="term" value="F:ABC-type quaternary ammonium compound transporting activity"/>
    <property type="evidence" value="ECO:0007669"/>
    <property type="project" value="UniProtKB-EC"/>
</dbReference>
<dbReference type="PROSITE" id="PS50893">
    <property type="entry name" value="ABC_TRANSPORTER_2"/>
    <property type="match status" value="1"/>
</dbReference>
<keyword evidence="8" id="KW-1185">Reference proteome</keyword>
<dbReference type="GO" id="GO:0005524">
    <property type="term" value="F:ATP binding"/>
    <property type="evidence" value="ECO:0007669"/>
    <property type="project" value="UniProtKB-KW"/>
</dbReference>
<sequence>MKTSGVEFRGLRRVFGSTVALDGLDLAVEPGELMALLGPSGCGKTTALRCVAGFEHPDAGAVLIDGKDITRLPANRRDAGMVFQSYSLFPNLNARDNVAFGLRVRKVPAARRHARAAELLELVGLPEHGGRYPHELSGGQQQRVALARALALEPRVLLLDEPLSALDAKVRVTLREEIRRLQLDLGITTIFVTHDQEEALSIADRVAVLRAGRLEQAGSPAEIYDRPATPFVAEFVGAMNHLPGRLSGGGVTVLGRLLPVDGPIPEGPEVDVLVRPEAVVVTPMAGDGPSAGEDREPAAAGRESPGSGGRAVVVASSFRGSSARLRIRLGDVELLADVPGHDAVRLAPGTPVTVDLVRRPVLVAPSARPSPAPLTAGAAVRRDAG</sequence>
<name>A0A8J3WFR0_PLARO</name>
<gene>
    <name evidence="7" type="ORF">Pro02_54700</name>
</gene>